<dbReference type="Proteomes" id="UP000799764">
    <property type="component" value="Unassembled WGS sequence"/>
</dbReference>
<accession>A0A9P4PPK3</accession>
<evidence type="ECO:0000313" key="3">
    <source>
        <dbReference type="EMBL" id="KAF2447900.1"/>
    </source>
</evidence>
<name>A0A9P4PPK3_9PLEO</name>
<feature type="transmembrane region" description="Helical" evidence="1">
    <location>
        <begin position="298"/>
        <end position="321"/>
    </location>
</feature>
<gene>
    <name evidence="3" type="ORF">P171DRAFT_234229</name>
</gene>
<reference evidence="3" key="1">
    <citation type="journal article" date="2020" name="Stud. Mycol.">
        <title>101 Dothideomycetes genomes: a test case for predicting lifestyles and emergence of pathogens.</title>
        <authorList>
            <person name="Haridas S."/>
            <person name="Albert R."/>
            <person name="Binder M."/>
            <person name="Bloem J."/>
            <person name="Labutti K."/>
            <person name="Salamov A."/>
            <person name="Andreopoulos B."/>
            <person name="Baker S."/>
            <person name="Barry K."/>
            <person name="Bills G."/>
            <person name="Bluhm B."/>
            <person name="Cannon C."/>
            <person name="Castanera R."/>
            <person name="Culley D."/>
            <person name="Daum C."/>
            <person name="Ezra D."/>
            <person name="Gonzalez J."/>
            <person name="Henrissat B."/>
            <person name="Kuo A."/>
            <person name="Liang C."/>
            <person name="Lipzen A."/>
            <person name="Lutzoni F."/>
            <person name="Magnuson J."/>
            <person name="Mondo S."/>
            <person name="Nolan M."/>
            <person name="Ohm R."/>
            <person name="Pangilinan J."/>
            <person name="Park H.-J."/>
            <person name="Ramirez L."/>
            <person name="Alfaro M."/>
            <person name="Sun H."/>
            <person name="Tritt A."/>
            <person name="Yoshinaga Y."/>
            <person name="Zwiers L.-H."/>
            <person name="Turgeon B."/>
            <person name="Goodwin S."/>
            <person name="Spatafora J."/>
            <person name="Crous P."/>
            <person name="Grigoriev I."/>
        </authorList>
    </citation>
    <scope>NUCLEOTIDE SEQUENCE</scope>
    <source>
        <strain evidence="3">CBS 690.94</strain>
    </source>
</reference>
<feature type="transmembrane region" description="Helical" evidence="1">
    <location>
        <begin position="268"/>
        <end position="286"/>
    </location>
</feature>
<feature type="domain" description="Heterokaryon incompatibility" evidence="2">
    <location>
        <begin position="24"/>
        <end position="110"/>
    </location>
</feature>
<dbReference type="AlphaFoldDB" id="A0A9P4PPK3"/>
<dbReference type="EMBL" id="MU001496">
    <property type="protein sequence ID" value="KAF2447900.1"/>
    <property type="molecule type" value="Genomic_DNA"/>
</dbReference>
<comment type="caution">
    <text evidence="3">The sequence shown here is derived from an EMBL/GenBank/DDBJ whole genome shotgun (WGS) entry which is preliminary data.</text>
</comment>
<feature type="transmembrane region" description="Helical" evidence="1">
    <location>
        <begin position="342"/>
        <end position="362"/>
    </location>
</feature>
<keyword evidence="1" id="KW-1133">Transmembrane helix</keyword>
<dbReference type="Pfam" id="PF06985">
    <property type="entry name" value="HET"/>
    <property type="match status" value="1"/>
</dbReference>
<sequence length="381" mass="44009">MRLLRAHNDGTFSLVEFYSKPPPYAILSHTWGHDNEEVLLKDIINKTGTSKPGYTKLRFCAEQAAKDGIEHIWVDTCCIDKTSSAELSEAINSMFRWYQNSEKCYVYLADVYISEYNADIRCFQKSWWFTRGWTLQELLAPTCVEFFTADAQLIGDRDTLSSAIIKATGIPDDALRGYPLYLFTITERLSWTMHRSTKREEDSAYSLLGIFDVHMPLIYGEGSDRAFSRVLHEAVVYENRQHGKFFRILRKAIPPRGMHGLYAGRRRLRIISSFWTLLITAIYMLARANGKGHKVIDVLNIFSDIEVVDVGRFFLCILINLNLITVMRPSNRDEYIFYQQDTALLQALPGYYYEWFIFILFFDVKLPLQLPGDKEISGGTI</sequence>
<evidence type="ECO:0000259" key="2">
    <source>
        <dbReference type="Pfam" id="PF06985"/>
    </source>
</evidence>
<evidence type="ECO:0000313" key="4">
    <source>
        <dbReference type="Proteomes" id="UP000799764"/>
    </source>
</evidence>
<keyword evidence="1" id="KW-0472">Membrane</keyword>
<dbReference type="InterPro" id="IPR010730">
    <property type="entry name" value="HET"/>
</dbReference>
<dbReference type="PANTHER" id="PTHR10622">
    <property type="entry name" value="HET DOMAIN-CONTAINING PROTEIN"/>
    <property type="match status" value="1"/>
</dbReference>
<organism evidence="3 4">
    <name type="scientific">Karstenula rhodostoma CBS 690.94</name>
    <dbReference type="NCBI Taxonomy" id="1392251"/>
    <lineage>
        <taxon>Eukaryota</taxon>
        <taxon>Fungi</taxon>
        <taxon>Dikarya</taxon>
        <taxon>Ascomycota</taxon>
        <taxon>Pezizomycotina</taxon>
        <taxon>Dothideomycetes</taxon>
        <taxon>Pleosporomycetidae</taxon>
        <taxon>Pleosporales</taxon>
        <taxon>Massarineae</taxon>
        <taxon>Didymosphaeriaceae</taxon>
        <taxon>Karstenula</taxon>
    </lineage>
</organism>
<keyword evidence="1" id="KW-0812">Transmembrane</keyword>
<evidence type="ECO:0000256" key="1">
    <source>
        <dbReference type="SAM" id="Phobius"/>
    </source>
</evidence>
<protein>
    <submittedName>
        <fullName evidence="3">HET-domain-containing protein</fullName>
    </submittedName>
</protein>
<dbReference type="OrthoDB" id="674604at2759"/>
<proteinExistence type="predicted"/>
<keyword evidence="4" id="KW-1185">Reference proteome</keyword>
<dbReference type="PANTHER" id="PTHR10622:SF13">
    <property type="entry name" value="NACHT DOMAIN-CONTAINING PROTEIN"/>
    <property type="match status" value="1"/>
</dbReference>